<evidence type="ECO:0008006" key="8">
    <source>
        <dbReference type="Google" id="ProtNLM"/>
    </source>
</evidence>
<dbReference type="InterPro" id="IPR024775">
    <property type="entry name" value="DinB-like"/>
</dbReference>
<dbReference type="InterPro" id="IPR034660">
    <property type="entry name" value="DinB/YfiT-like"/>
</dbReference>
<dbReference type="SUPFAM" id="SSF109854">
    <property type="entry name" value="DinB/YfiT-like putative metalloenzymes"/>
    <property type="match status" value="1"/>
</dbReference>
<dbReference type="InterPro" id="IPR016187">
    <property type="entry name" value="CTDL_fold"/>
</dbReference>
<dbReference type="InterPro" id="IPR042095">
    <property type="entry name" value="SUMF_sf"/>
</dbReference>
<dbReference type="NCBIfam" id="TIGR04373">
    <property type="entry name" value="egtB_X_signatur"/>
    <property type="match status" value="1"/>
</dbReference>
<reference evidence="6 7" key="1">
    <citation type="submission" date="2015-08" db="EMBL/GenBank/DDBJ databases">
        <title>Complete genome sequence of Sulfurifustis variabilis.</title>
        <authorList>
            <person name="Miura A."/>
            <person name="Kojima H."/>
            <person name="Fukui M."/>
        </authorList>
    </citation>
    <scope>NUCLEOTIDE SEQUENCE [LARGE SCALE GENOMIC DNA]</scope>
    <source>
        <strain evidence="7">skN76</strain>
    </source>
</reference>
<evidence type="ECO:0000313" key="7">
    <source>
        <dbReference type="Proteomes" id="UP000218899"/>
    </source>
</evidence>
<protein>
    <recommendedName>
        <fullName evidence="8">Ergothioneine biosynthesis protein EgtB</fullName>
    </recommendedName>
</protein>
<dbReference type="RefSeq" id="WP_096459807.1">
    <property type="nucleotide sequence ID" value="NZ_AP014936.1"/>
</dbReference>
<evidence type="ECO:0000256" key="2">
    <source>
        <dbReference type="ARBA" id="ARBA00023004"/>
    </source>
</evidence>
<dbReference type="Pfam" id="PF12867">
    <property type="entry name" value="DinB_2"/>
    <property type="match status" value="1"/>
</dbReference>
<dbReference type="Gene3D" id="3.90.1580.10">
    <property type="entry name" value="paralog of FGE (formylglycine-generating enzyme)"/>
    <property type="match status" value="1"/>
</dbReference>
<dbReference type="NCBIfam" id="NF041186">
    <property type="entry name" value="SenA"/>
    <property type="match status" value="1"/>
</dbReference>
<evidence type="ECO:0000259" key="5">
    <source>
        <dbReference type="Pfam" id="PF12867"/>
    </source>
</evidence>
<comment type="pathway">
    <text evidence="3">Amino-acid biosynthesis; ergothioneine biosynthesis.</text>
</comment>
<dbReference type="AlphaFoldDB" id="A0A1B4V296"/>
<gene>
    <name evidence="6" type="ORF">SVA_1069</name>
</gene>
<dbReference type="PANTHER" id="PTHR23150">
    <property type="entry name" value="SULFATASE MODIFYING FACTOR 1, 2"/>
    <property type="match status" value="1"/>
</dbReference>
<dbReference type="EMBL" id="AP014936">
    <property type="protein sequence ID" value="BAU47648.1"/>
    <property type="molecule type" value="Genomic_DNA"/>
</dbReference>
<dbReference type="OrthoDB" id="9768004at2"/>
<dbReference type="Proteomes" id="UP000218899">
    <property type="component" value="Chromosome"/>
</dbReference>
<name>A0A1B4V296_9GAMM</name>
<keyword evidence="1" id="KW-0560">Oxidoreductase</keyword>
<evidence type="ECO:0000313" key="6">
    <source>
        <dbReference type="EMBL" id="BAU47648.1"/>
    </source>
</evidence>
<feature type="domain" description="DinB-like" evidence="5">
    <location>
        <begin position="12"/>
        <end position="113"/>
    </location>
</feature>
<dbReference type="Pfam" id="PF03781">
    <property type="entry name" value="FGE-sulfatase"/>
    <property type="match status" value="1"/>
</dbReference>
<evidence type="ECO:0000256" key="1">
    <source>
        <dbReference type="ARBA" id="ARBA00023002"/>
    </source>
</evidence>
<dbReference type="KEGG" id="sva:SVA_1069"/>
<keyword evidence="2" id="KW-0408">Iron</keyword>
<feature type="domain" description="Sulfatase-modifying factor enzyme-like" evidence="4">
    <location>
        <begin position="168"/>
        <end position="426"/>
    </location>
</feature>
<organism evidence="6 7">
    <name type="scientific">Sulfurifustis variabilis</name>
    <dbReference type="NCBI Taxonomy" id="1675686"/>
    <lineage>
        <taxon>Bacteria</taxon>
        <taxon>Pseudomonadati</taxon>
        <taxon>Pseudomonadota</taxon>
        <taxon>Gammaproteobacteria</taxon>
        <taxon>Acidiferrobacterales</taxon>
        <taxon>Acidiferrobacteraceae</taxon>
        <taxon>Sulfurifustis</taxon>
    </lineage>
</organism>
<dbReference type="Gene3D" id="1.20.120.450">
    <property type="entry name" value="dinb family like domain"/>
    <property type="match status" value="1"/>
</dbReference>
<dbReference type="InterPro" id="IPR051043">
    <property type="entry name" value="Sulfatase_Mod_Factor_Kinase"/>
</dbReference>
<dbReference type="PANTHER" id="PTHR23150:SF36">
    <property type="entry name" value="HERCYNINE OXYGENASE"/>
    <property type="match status" value="1"/>
</dbReference>
<sequence>MSVTVSTLIADLEDARARTLALVEGLDGAQLMGPRLPIVNPLLWEIGHLAWFHEHWILRHLDHRPPILPDADRLYDSSAVPHDTRWDLPLPSLDDTLGYLRRVQEALIERLHARGVDEQSAYFYELTIFHEDMHTEAFAYMRQTLGYPAPAFARTTREPAPSGALAGDIELPGGRFPLGAEADGVFVFDNEKWAHEVAIAPFRIARAPVTNAEYARFVEDGGYRRRELWDDIGWAWRAQAGLSAPVHWRRGDGGWESRWFDRWRPLAPDRPVVHVSWHEAGAYCRYAGRRLPTEAEWEYAASVESPHGEPVRGKRRYPWGEEAPEAARANLGAASGGYVDVAALPAGDSAGGCRQMLGNVWEWTASTFLPYPGFVPDPYEDYSKPWFGTRKVLRGGSWVTPARLVRNTWRNFYTPERNDVYAGFRTCAR</sequence>
<evidence type="ECO:0000259" key="4">
    <source>
        <dbReference type="Pfam" id="PF03781"/>
    </source>
</evidence>
<keyword evidence="7" id="KW-1185">Reference proteome</keyword>
<evidence type="ECO:0000256" key="3">
    <source>
        <dbReference type="ARBA" id="ARBA00037882"/>
    </source>
</evidence>
<dbReference type="SUPFAM" id="SSF56436">
    <property type="entry name" value="C-type lectin-like"/>
    <property type="match status" value="1"/>
</dbReference>
<accession>A0A1B4V296</accession>
<dbReference type="InterPro" id="IPR030809">
    <property type="entry name" value="EgtB_signatur"/>
</dbReference>
<proteinExistence type="predicted"/>
<dbReference type="InterPro" id="IPR005532">
    <property type="entry name" value="SUMF_dom"/>
</dbReference>